<comment type="caution">
    <text evidence="4">The sequence shown here is derived from an EMBL/GenBank/DDBJ whole genome shotgun (WGS) entry which is preliminary data.</text>
</comment>
<evidence type="ECO:0000256" key="1">
    <source>
        <dbReference type="ARBA" id="ARBA00022741"/>
    </source>
</evidence>
<dbReference type="PANTHER" id="PTHR43384:SF6">
    <property type="entry name" value="SEPTUM SITE-DETERMINING PROTEIN MIND HOMOLOG, CHLOROPLASTIC"/>
    <property type="match status" value="1"/>
</dbReference>
<keyword evidence="4" id="KW-0966">Cell projection</keyword>
<dbReference type="GO" id="GO:0016887">
    <property type="term" value="F:ATP hydrolysis activity"/>
    <property type="evidence" value="ECO:0007669"/>
    <property type="project" value="TreeGrafter"/>
</dbReference>
<dbReference type="Proteomes" id="UP000577956">
    <property type="component" value="Unassembled WGS sequence"/>
</dbReference>
<dbReference type="GO" id="GO:0005829">
    <property type="term" value="C:cytosol"/>
    <property type="evidence" value="ECO:0007669"/>
    <property type="project" value="TreeGrafter"/>
</dbReference>
<evidence type="ECO:0000313" key="6">
    <source>
        <dbReference type="Proteomes" id="UP000618382"/>
    </source>
</evidence>
<dbReference type="Proteomes" id="UP000618382">
    <property type="component" value="Unassembled WGS sequence"/>
</dbReference>
<dbReference type="RefSeq" id="WP_170208976.1">
    <property type="nucleotide sequence ID" value="NZ_BAABFI010000019.1"/>
</dbReference>
<dbReference type="SUPFAM" id="SSF52540">
    <property type="entry name" value="P-loop containing nucleoside triphosphate hydrolases"/>
    <property type="match status" value="1"/>
</dbReference>
<dbReference type="InterPro" id="IPR027417">
    <property type="entry name" value="P-loop_NTPase"/>
</dbReference>
<keyword evidence="6" id="KW-1185">Reference proteome</keyword>
<protein>
    <submittedName>
        <fullName evidence="4">MinD-like ATPase involved in chromosome partitioning or flagellar assembly</fullName>
    </submittedName>
    <submittedName>
        <fullName evidence="3">Pilus biosynthesis protein CpaE</fullName>
    </submittedName>
</protein>
<organism evidence="4 5">
    <name type="scientific">Cellulomonas oligotrophica</name>
    <dbReference type="NCBI Taxonomy" id="931536"/>
    <lineage>
        <taxon>Bacteria</taxon>
        <taxon>Bacillati</taxon>
        <taxon>Actinomycetota</taxon>
        <taxon>Actinomycetes</taxon>
        <taxon>Micrococcales</taxon>
        <taxon>Cellulomonadaceae</taxon>
        <taxon>Cellulomonas</taxon>
    </lineage>
</organism>
<evidence type="ECO:0000313" key="4">
    <source>
        <dbReference type="EMBL" id="NYD85182.1"/>
    </source>
</evidence>
<dbReference type="EMBL" id="JACCBK010000001">
    <property type="protein sequence ID" value="NYD85182.1"/>
    <property type="molecule type" value="Genomic_DNA"/>
</dbReference>
<name>A0A7Y9FDY0_9CELL</name>
<keyword evidence="4" id="KW-0969">Cilium</keyword>
<dbReference type="InterPro" id="IPR050625">
    <property type="entry name" value="ParA/MinD_ATPase"/>
</dbReference>
<dbReference type="Gene3D" id="3.40.50.300">
    <property type="entry name" value="P-loop containing nucleotide triphosphate hydrolases"/>
    <property type="match status" value="1"/>
</dbReference>
<dbReference type="GO" id="GO:0051782">
    <property type="term" value="P:negative regulation of cell division"/>
    <property type="evidence" value="ECO:0007669"/>
    <property type="project" value="TreeGrafter"/>
</dbReference>
<dbReference type="GO" id="GO:0005524">
    <property type="term" value="F:ATP binding"/>
    <property type="evidence" value="ECO:0007669"/>
    <property type="project" value="UniProtKB-KW"/>
</dbReference>
<evidence type="ECO:0000313" key="3">
    <source>
        <dbReference type="EMBL" id="GIG34157.1"/>
    </source>
</evidence>
<gene>
    <name evidence="4" type="ORF">BKA21_000731</name>
    <name evidence="3" type="ORF">Col01nite_33160</name>
</gene>
<dbReference type="GO" id="GO:0009898">
    <property type="term" value="C:cytoplasmic side of plasma membrane"/>
    <property type="evidence" value="ECO:0007669"/>
    <property type="project" value="TreeGrafter"/>
</dbReference>
<dbReference type="EMBL" id="BONN01000013">
    <property type="protein sequence ID" value="GIG34157.1"/>
    <property type="molecule type" value="Genomic_DNA"/>
</dbReference>
<keyword evidence="2" id="KW-0067">ATP-binding</keyword>
<reference evidence="3 6" key="2">
    <citation type="submission" date="2021-01" db="EMBL/GenBank/DDBJ databases">
        <title>Whole genome shotgun sequence of Cellulomonas oligotrophica NBRC 109435.</title>
        <authorList>
            <person name="Komaki H."/>
            <person name="Tamura T."/>
        </authorList>
    </citation>
    <scope>NUCLEOTIDE SEQUENCE [LARGE SCALE GENOMIC DNA]</scope>
    <source>
        <strain evidence="3 6">NBRC 109435</strain>
    </source>
</reference>
<keyword evidence="4" id="KW-0282">Flagellum</keyword>
<evidence type="ECO:0000256" key="2">
    <source>
        <dbReference type="ARBA" id="ARBA00022840"/>
    </source>
</evidence>
<sequence>MAVGVLCAVQGETEAAVVEAVAASGGRLAVTRRCADVGELLAAAEAGLGALAVVSADLDLLDRQAVDVLHRCGVRVVGLGDPTRPWLAERLTAHGADLVVDVDRADDAGAVVREALAGLGDGPPSAPPPAADPLPVTTAAPGSTVAVWGPTGAPGRTWVAVNLAAELAGLACSTLLVDADTYGGAVAQVLGVLDEAPGLAAAARAAGQGTLDLRALARLSPVVMPDLRLLSGVSRPDRWPELPASSLEVVLAQARRLAQVVVADTGFCLEQDEMLTYDTRAPQRNAATLTTLEHADLVVVVGSADPVGVQRLVRGLSELDDRGLAVRRRVVVNRVRPTVAGARPGEAVVEALARYAGVEEVTLVPDDRPAADAALLEGRALREVAPGSPARRVLARLAAEVVAALAPQAEAAGAAGEARSR</sequence>
<keyword evidence="1" id="KW-0547">Nucleotide-binding</keyword>
<accession>A0A7Y9FDY0</accession>
<reference evidence="4 5" key="1">
    <citation type="submission" date="2020-07" db="EMBL/GenBank/DDBJ databases">
        <title>Sequencing the genomes of 1000 actinobacteria strains.</title>
        <authorList>
            <person name="Klenk H.-P."/>
        </authorList>
    </citation>
    <scope>NUCLEOTIDE SEQUENCE [LARGE SCALE GENOMIC DNA]</scope>
    <source>
        <strain evidence="4 5">DSM 24482</strain>
    </source>
</reference>
<dbReference type="PANTHER" id="PTHR43384">
    <property type="entry name" value="SEPTUM SITE-DETERMINING PROTEIN MIND HOMOLOG, CHLOROPLASTIC-RELATED"/>
    <property type="match status" value="1"/>
</dbReference>
<evidence type="ECO:0000313" key="5">
    <source>
        <dbReference type="Proteomes" id="UP000577956"/>
    </source>
</evidence>
<dbReference type="AlphaFoldDB" id="A0A7Y9FDY0"/>
<proteinExistence type="predicted"/>